<sequence>MEVCHCSLSIQENPTFRNENIASSPTPPTLTTRHEPSQPEDQQPSLQGATSSWTSDGKLKIIDFTKTQELLVPAPSNPFEAFWLLLDDNYLDMIVHETNLNAVRVFGQPGVTEKSRITHWKDLDREELMIFLGLLIHTGTIRLNRLNDYWKKHWLFNLSCFSQYMSRNRFMLILRCLHFTSEPSDEDRLNKIRPIMDHFNNTMNAIYCPGKQLSLGESMVLWRGRLMFRRSVKIHMA</sequence>
<feature type="domain" description="PiggyBac transposable element-derived protein" evidence="2">
    <location>
        <begin position="77"/>
        <end position="230"/>
    </location>
</feature>
<comment type="caution">
    <text evidence="3">The sequence shown here is derived from an EMBL/GenBank/DDBJ whole genome shotgun (WGS) entry which is preliminary data.</text>
</comment>
<evidence type="ECO:0000313" key="4">
    <source>
        <dbReference type="Proteomes" id="UP001549921"/>
    </source>
</evidence>
<evidence type="ECO:0000259" key="2">
    <source>
        <dbReference type="Pfam" id="PF13843"/>
    </source>
</evidence>
<dbReference type="InterPro" id="IPR029526">
    <property type="entry name" value="PGBD"/>
</dbReference>
<dbReference type="EMBL" id="JBEDNZ010000014">
    <property type="protein sequence ID" value="KAL0829653.1"/>
    <property type="molecule type" value="Genomic_DNA"/>
</dbReference>
<organism evidence="3 4">
    <name type="scientific">Loxostege sticticalis</name>
    <name type="common">Beet webworm moth</name>
    <dbReference type="NCBI Taxonomy" id="481309"/>
    <lineage>
        <taxon>Eukaryota</taxon>
        <taxon>Metazoa</taxon>
        <taxon>Ecdysozoa</taxon>
        <taxon>Arthropoda</taxon>
        <taxon>Hexapoda</taxon>
        <taxon>Insecta</taxon>
        <taxon>Pterygota</taxon>
        <taxon>Neoptera</taxon>
        <taxon>Endopterygota</taxon>
        <taxon>Lepidoptera</taxon>
        <taxon>Glossata</taxon>
        <taxon>Ditrysia</taxon>
        <taxon>Pyraloidea</taxon>
        <taxon>Crambidae</taxon>
        <taxon>Pyraustinae</taxon>
        <taxon>Loxostege</taxon>
    </lineage>
</organism>
<name>A0ABD0SV68_LOXSC</name>
<proteinExistence type="predicted"/>
<feature type="compositionally biased region" description="Polar residues" evidence="1">
    <location>
        <begin position="39"/>
        <end position="52"/>
    </location>
</feature>
<dbReference type="Proteomes" id="UP001549921">
    <property type="component" value="Unassembled WGS sequence"/>
</dbReference>
<reference evidence="3 4" key="1">
    <citation type="submission" date="2024-06" db="EMBL/GenBank/DDBJ databases">
        <title>A chromosome-level genome assembly of beet webworm, Loxostege sticticalis.</title>
        <authorList>
            <person name="Zhang Y."/>
        </authorList>
    </citation>
    <scope>NUCLEOTIDE SEQUENCE [LARGE SCALE GENOMIC DNA]</scope>
    <source>
        <strain evidence="3">AQ028</strain>
        <tissue evidence="3">Male pupae</tissue>
    </source>
</reference>
<accession>A0ABD0SV68</accession>
<protein>
    <recommendedName>
        <fullName evidence="2">PiggyBac transposable element-derived protein domain-containing protein</fullName>
    </recommendedName>
</protein>
<feature type="region of interest" description="Disordered" evidence="1">
    <location>
        <begin position="15"/>
        <end position="52"/>
    </location>
</feature>
<dbReference type="Pfam" id="PF13843">
    <property type="entry name" value="DDE_Tnp_1_7"/>
    <property type="match status" value="1"/>
</dbReference>
<dbReference type="AlphaFoldDB" id="A0ABD0SV68"/>
<feature type="compositionally biased region" description="Polar residues" evidence="1">
    <location>
        <begin position="15"/>
        <end position="24"/>
    </location>
</feature>
<dbReference type="PANTHER" id="PTHR46599:SF3">
    <property type="entry name" value="PIGGYBAC TRANSPOSABLE ELEMENT-DERIVED PROTEIN 4"/>
    <property type="match status" value="1"/>
</dbReference>
<gene>
    <name evidence="3" type="ORF">ABMA28_003159</name>
</gene>
<evidence type="ECO:0000313" key="3">
    <source>
        <dbReference type="EMBL" id="KAL0829653.1"/>
    </source>
</evidence>
<evidence type="ECO:0000256" key="1">
    <source>
        <dbReference type="SAM" id="MobiDB-lite"/>
    </source>
</evidence>
<dbReference type="PANTHER" id="PTHR46599">
    <property type="entry name" value="PIGGYBAC TRANSPOSABLE ELEMENT-DERIVED PROTEIN 4"/>
    <property type="match status" value="1"/>
</dbReference>